<organism evidence="1">
    <name type="scientific">Trichuris suis</name>
    <name type="common">pig whipworm</name>
    <dbReference type="NCBI Taxonomy" id="68888"/>
    <lineage>
        <taxon>Eukaryota</taxon>
        <taxon>Metazoa</taxon>
        <taxon>Ecdysozoa</taxon>
        <taxon>Nematoda</taxon>
        <taxon>Enoplea</taxon>
        <taxon>Dorylaimia</taxon>
        <taxon>Trichinellida</taxon>
        <taxon>Trichuridae</taxon>
        <taxon>Trichuris</taxon>
    </lineage>
</organism>
<evidence type="ECO:0000313" key="1">
    <source>
        <dbReference type="EMBL" id="KFD59781.1"/>
    </source>
</evidence>
<sequence>MLHSFSNGNVVEFKELRFVHRTLVSLLGLNSSFETPPVNHATRRRAGLFPGQRLEPRGSKNFTMASYETEEASVPVFSARVLFPTQRKCHCLPDEGELWPNPKAPEKNLCCFK</sequence>
<protein>
    <submittedName>
        <fullName evidence="1">Uncharacterized protein</fullName>
    </submittedName>
</protein>
<dbReference type="EMBL" id="KL367737">
    <property type="protein sequence ID" value="KFD59781.1"/>
    <property type="molecule type" value="Genomic_DNA"/>
</dbReference>
<reference evidence="1" key="1">
    <citation type="journal article" date="2014" name="Nat. Genet.">
        <title>Genome and transcriptome of the porcine whipworm Trichuris suis.</title>
        <authorList>
            <person name="Jex A.R."/>
            <person name="Nejsum P."/>
            <person name="Schwarz E.M."/>
            <person name="Hu L."/>
            <person name="Young N.D."/>
            <person name="Hall R.S."/>
            <person name="Korhonen P.K."/>
            <person name="Liao S."/>
            <person name="Thamsborg S."/>
            <person name="Xia J."/>
            <person name="Xu P."/>
            <person name="Wang S."/>
            <person name="Scheerlinck J.P."/>
            <person name="Hofmann A."/>
            <person name="Sternberg P.W."/>
            <person name="Wang J."/>
            <person name="Gasser R.B."/>
        </authorList>
    </citation>
    <scope>NUCLEOTIDE SEQUENCE [LARGE SCALE GENOMIC DNA]</scope>
    <source>
        <strain evidence="1">DCEP-RM93F</strain>
    </source>
</reference>
<name>A0A085MRD5_9BILA</name>
<accession>A0A085MRD5</accession>
<gene>
    <name evidence="1" type="ORF">M514_07967</name>
</gene>
<proteinExistence type="predicted"/>
<dbReference type="Proteomes" id="UP000030758">
    <property type="component" value="Unassembled WGS sequence"/>
</dbReference>
<dbReference type="AlphaFoldDB" id="A0A085MRD5"/>